<dbReference type="Pfam" id="PF22942">
    <property type="entry name" value="DUF7025"/>
    <property type="match status" value="1"/>
</dbReference>
<feature type="domain" description="DUF7025" evidence="2">
    <location>
        <begin position="158"/>
        <end position="252"/>
    </location>
</feature>
<dbReference type="PANTHER" id="PTHR46411:SF4">
    <property type="entry name" value="AAA+ ATPASE DOMAIN-CONTAINING PROTEIN"/>
    <property type="match status" value="1"/>
</dbReference>
<proteinExistence type="predicted"/>
<evidence type="ECO:0000313" key="4">
    <source>
        <dbReference type="Proteomes" id="UP000275078"/>
    </source>
</evidence>
<evidence type="ECO:0000256" key="1">
    <source>
        <dbReference type="SAM" id="MobiDB-lite"/>
    </source>
</evidence>
<dbReference type="STRING" id="1160509.A0A3N4ICJ2"/>
<dbReference type="InterPro" id="IPR054289">
    <property type="entry name" value="DUF7025"/>
</dbReference>
<sequence>MVTAPVDNEQIETAGFKCSLFIQELHYDGDGNLISSDGSTASNELKSDDETEKSKKKELEQHAVVLKKHYGLKGAEVDPSDIIINSPYILAVLRAVVRYYPSEPDLEQPGLELEKPFSLIYHYLSELEGFKADETTTAHLKLLTSCFHAEMEDELSKIDRLVSKGNITFKLLWSLFKPGDLVYIPSEKGLYRFQEYEYDIDPPALYLSLQRSNYNGSSAGREDISFIIKQNEIGSGTKSIMKIPAFPLKYAPAEVQQEIMNFNEARGQKSKSLRGIHIMRYDGSLQTLRKVPHQFFSPDKKDYRGQLIEQTVQGRIIIDNKSFHDENFGYKPRLHDTDSNAVSYDLDRMSHEIEFWPADDAMLLPFSIYGFDPSSKSWCQFNIDLITAPIFGTNAFDRIILPTAPKSVIKALASSHEWPQIGSRDIQAAKGKGLVLLLHGAPGTGKTLTAESGMW</sequence>
<dbReference type="Proteomes" id="UP000275078">
    <property type="component" value="Unassembled WGS sequence"/>
</dbReference>
<keyword evidence="4" id="KW-1185">Reference proteome</keyword>
<dbReference type="OrthoDB" id="10042665at2759"/>
<accession>A0A3N4ICJ2</accession>
<gene>
    <name evidence="3" type="ORF">BJ508DRAFT_326094</name>
</gene>
<name>A0A3N4ICJ2_ASCIM</name>
<evidence type="ECO:0000259" key="2">
    <source>
        <dbReference type="Pfam" id="PF22942"/>
    </source>
</evidence>
<protein>
    <recommendedName>
        <fullName evidence="2">DUF7025 domain-containing protein</fullName>
    </recommendedName>
</protein>
<organism evidence="3 4">
    <name type="scientific">Ascobolus immersus RN42</name>
    <dbReference type="NCBI Taxonomy" id="1160509"/>
    <lineage>
        <taxon>Eukaryota</taxon>
        <taxon>Fungi</taxon>
        <taxon>Dikarya</taxon>
        <taxon>Ascomycota</taxon>
        <taxon>Pezizomycotina</taxon>
        <taxon>Pezizomycetes</taxon>
        <taxon>Pezizales</taxon>
        <taxon>Ascobolaceae</taxon>
        <taxon>Ascobolus</taxon>
    </lineage>
</organism>
<dbReference type="AlphaFoldDB" id="A0A3N4ICJ2"/>
<evidence type="ECO:0000313" key="3">
    <source>
        <dbReference type="EMBL" id="RPA81870.1"/>
    </source>
</evidence>
<dbReference type="PANTHER" id="PTHR46411">
    <property type="entry name" value="FAMILY ATPASE, PUTATIVE-RELATED"/>
    <property type="match status" value="1"/>
</dbReference>
<feature type="region of interest" description="Disordered" evidence="1">
    <location>
        <begin position="36"/>
        <end position="57"/>
    </location>
</feature>
<feature type="compositionally biased region" description="Basic and acidic residues" evidence="1">
    <location>
        <begin position="45"/>
        <end position="57"/>
    </location>
</feature>
<reference evidence="3 4" key="1">
    <citation type="journal article" date="2018" name="Nat. Ecol. Evol.">
        <title>Pezizomycetes genomes reveal the molecular basis of ectomycorrhizal truffle lifestyle.</title>
        <authorList>
            <person name="Murat C."/>
            <person name="Payen T."/>
            <person name="Noel B."/>
            <person name="Kuo A."/>
            <person name="Morin E."/>
            <person name="Chen J."/>
            <person name="Kohler A."/>
            <person name="Krizsan K."/>
            <person name="Balestrini R."/>
            <person name="Da Silva C."/>
            <person name="Montanini B."/>
            <person name="Hainaut M."/>
            <person name="Levati E."/>
            <person name="Barry K.W."/>
            <person name="Belfiori B."/>
            <person name="Cichocki N."/>
            <person name="Clum A."/>
            <person name="Dockter R.B."/>
            <person name="Fauchery L."/>
            <person name="Guy J."/>
            <person name="Iotti M."/>
            <person name="Le Tacon F."/>
            <person name="Lindquist E.A."/>
            <person name="Lipzen A."/>
            <person name="Malagnac F."/>
            <person name="Mello A."/>
            <person name="Molinier V."/>
            <person name="Miyauchi S."/>
            <person name="Poulain J."/>
            <person name="Riccioni C."/>
            <person name="Rubini A."/>
            <person name="Sitrit Y."/>
            <person name="Splivallo R."/>
            <person name="Traeger S."/>
            <person name="Wang M."/>
            <person name="Zifcakova L."/>
            <person name="Wipf D."/>
            <person name="Zambonelli A."/>
            <person name="Paolocci F."/>
            <person name="Nowrousian M."/>
            <person name="Ottonello S."/>
            <person name="Baldrian P."/>
            <person name="Spatafora J.W."/>
            <person name="Henrissat B."/>
            <person name="Nagy L.G."/>
            <person name="Aury J.M."/>
            <person name="Wincker P."/>
            <person name="Grigoriev I.V."/>
            <person name="Bonfante P."/>
            <person name="Martin F.M."/>
        </authorList>
    </citation>
    <scope>NUCLEOTIDE SEQUENCE [LARGE SCALE GENOMIC DNA]</scope>
    <source>
        <strain evidence="3 4">RN42</strain>
    </source>
</reference>
<dbReference type="EMBL" id="ML119676">
    <property type="protein sequence ID" value="RPA81870.1"/>
    <property type="molecule type" value="Genomic_DNA"/>
</dbReference>